<keyword evidence="1" id="KW-0472">Membrane</keyword>
<gene>
    <name evidence="2" type="ORF">SAMN05421855_101704</name>
</gene>
<protein>
    <submittedName>
        <fullName evidence="2">Uncharacterized protein</fullName>
    </submittedName>
</protein>
<accession>A0A1G7D2U6</accession>
<reference evidence="2 3" key="1">
    <citation type="submission" date="2016-10" db="EMBL/GenBank/DDBJ databases">
        <authorList>
            <person name="de Groot N.N."/>
        </authorList>
    </citation>
    <scope>NUCLEOTIDE SEQUENCE [LARGE SCALE GENOMIC DNA]</scope>
    <source>
        <strain evidence="2 3">DSM 16195</strain>
    </source>
</reference>
<dbReference type="RefSeq" id="WP_093140557.1">
    <property type="nucleotide sequence ID" value="NZ_BMWO01000001.1"/>
</dbReference>
<feature type="transmembrane region" description="Helical" evidence="1">
    <location>
        <begin position="106"/>
        <end position="124"/>
    </location>
</feature>
<dbReference type="STRING" id="227084.SAMN05421855_101704"/>
<dbReference type="AlphaFoldDB" id="A0A1G7D2U6"/>
<dbReference type="InterPro" id="IPR011990">
    <property type="entry name" value="TPR-like_helical_dom_sf"/>
</dbReference>
<keyword evidence="1" id="KW-1133">Transmembrane helix</keyword>
<dbReference type="OrthoDB" id="1144971at2"/>
<keyword evidence="1" id="KW-0812">Transmembrane</keyword>
<name>A0A1G7D2U6_9FLAO</name>
<dbReference type="Gene3D" id="1.25.40.10">
    <property type="entry name" value="Tetratricopeptide repeat domain"/>
    <property type="match status" value="1"/>
</dbReference>
<dbReference type="EMBL" id="FNBA01000001">
    <property type="protein sequence ID" value="SDE45360.1"/>
    <property type="molecule type" value="Genomic_DNA"/>
</dbReference>
<dbReference type="SUPFAM" id="SSF48452">
    <property type="entry name" value="TPR-like"/>
    <property type="match status" value="1"/>
</dbReference>
<evidence type="ECO:0000313" key="2">
    <source>
        <dbReference type="EMBL" id="SDE45360.1"/>
    </source>
</evidence>
<dbReference type="Pfam" id="PF13174">
    <property type="entry name" value="TPR_6"/>
    <property type="match status" value="1"/>
</dbReference>
<dbReference type="Proteomes" id="UP000199321">
    <property type="component" value="Unassembled WGS sequence"/>
</dbReference>
<sequence length="270" mass="31606">MKQTNEYLIAAYLRDEFSTPEEEMEFKKRLAQDSEFQEELAFEQELFDTFQEDRWASTSEASSSKVNTYEKWFEEEPIEDWKETISSAIKPTSETPVIPIKSRKNWMAVAAMILVLLIPIYFLMNRDVTPEELYANHVNLKDLPTFVVRGDSDAQNLNKLAQQQFEARDFVKSTETLKRFITQHPDPDAVLYIYLGLSQLELNQFEDAENTFVKLQQLDAIESERAYWYLALLQTKKGAYSEAKKKLNEVISNQYFGYQEAKNLLEEIPE</sequence>
<evidence type="ECO:0000313" key="3">
    <source>
        <dbReference type="Proteomes" id="UP000199321"/>
    </source>
</evidence>
<dbReference type="InterPro" id="IPR019734">
    <property type="entry name" value="TPR_rpt"/>
</dbReference>
<organism evidence="2 3">
    <name type="scientific">Ulvibacter litoralis</name>
    <dbReference type="NCBI Taxonomy" id="227084"/>
    <lineage>
        <taxon>Bacteria</taxon>
        <taxon>Pseudomonadati</taxon>
        <taxon>Bacteroidota</taxon>
        <taxon>Flavobacteriia</taxon>
        <taxon>Flavobacteriales</taxon>
        <taxon>Flavobacteriaceae</taxon>
        <taxon>Ulvibacter</taxon>
    </lineage>
</organism>
<evidence type="ECO:0000256" key="1">
    <source>
        <dbReference type="SAM" id="Phobius"/>
    </source>
</evidence>
<keyword evidence="3" id="KW-1185">Reference proteome</keyword>
<proteinExistence type="predicted"/>